<accession>A0ABQ7JFD2</accession>
<evidence type="ECO:0000313" key="2">
    <source>
        <dbReference type="EMBL" id="KAF8822736.1"/>
    </source>
</evidence>
<organism evidence="2 3">
    <name type="scientific">Cardiosporidium cionae</name>
    <dbReference type="NCBI Taxonomy" id="476202"/>
    <lineage>
        <taxon>Eukaryota</taxon>
        <taxon>Sar</taxon>
        <taxon>Alveolata</taxon>
        <taxon>Apicomplexa</taxon>
        <taxon>Aconoidasida</taxon>
        <taxon>Nephromycida</taxon>
        <taxon>Cardiosporidium</taxon>
    </lineage>
</organism>
<gene>
    <name evidence="2" type="ORF">IE077_002782</name>
</gene>
<sequence length="509" mass="58011">MERNTDLTGRPPWYHLLFKQACHGDGNCLFRAYSDQLYGFQKYCSYIRLMAVETMRLCRNEFEQFVDNTDNPEANFDDYLGKVSRNGEWSDDRELRALSLLYDMPVEIYDAEFRIHKTFYDEQCNNRIDERVIRILWESNPGHYSSVRMRGVPFPLSDPNFVGCLEIRGIEAILKKLAVSNPRDGAQTIHRQVCEQLANVEKPLKPYHSEWGTATTQSSYVRKKFVGYNEANNPEFIFFSHAGHYGIPRNCTVISFEDKKKASFVRSDTTSLLKWSAPKIALPRFNTSSLVLSGVVDDSTHPIDRDLSSIGSEVSGRGDSSTISKRGKIPFSLTRSQEPCISLFTTKDARMLHERADGSTISGTPSASNSKVDLLQSDASDHSPLPKQEFQQEVQTRIVKTIMSSNIPLRHDINRSSFFKDRTVFDKTKSFRKMEGIPEFPLTTPNPSKVSVVPLPLDSEDYAIIHPHAVPSVMAGTRVFERGDLVQNTRSFLPLRSYSPSYLPFQHRF</sequence>
<dbReference type="GO" id="GO:0006508">
    <property type="term" value="P:proteolysis"/>
    <property type="evidence" value="ECO:0007669"/>
    <property type="project" value="UniProtKB-KW"/>
</dbReference>
<protein>
    <submittedName>
        <fullName evidence="2">OTU family cysteine protease</fullName>
    </submittedName>
</protein>
<dbReference type="SUPFAM" id="SSF54001">
    <property type="entry name" value="Cysteine proteinases"/>
    <property type="match status" value="1"/>
</dbReference>
<dbReference type="GO" id="GO:0008233">
    <property type="term" value="F:peptidase activity"/>
    <property type="evidence" value="ECO:0007669"/>
    <property type="project" value="UniProtKB-KW"/>
</dbReference>
<dbReference type="InterPro" id="IPR003323">
    <property type="entry name" value="OTU_dom"/>
</dbReference>
<reference evidence="2 3" key="1">
    <citation type="journal article" date="2020" name="bioRxiv">
        <title>Metabolic contributions of an alphaproteobacterial endosymbiont in the apicomplexan Cardiosporidium cionae.</title>
        <authorList>
            <person name="Hunter E.S."/>
            <person name="Paight C.J."/>
            <person name="Lane C.E."/>
        </authorList>
    </citation>
    <scope>NUCLEOTIDE SEQUENCE [LARGE SCALE GENOMIC DNA]</scope>
    <source>
        <strain evidence="2">ESH_2018</strain>
    </source>
</reference>
<feature type="domain" description="OTU" evidence="1">
    <location>
        <begin position="17"/>
        <end position="150"/>
    </location>
</feature>
<keyword evidence="2" id="KW-0378">Hydrolase</keyword>
<dbReference type="InterPro" id="IPR050704">
    <property type="entry name" value="Peptidase_C85-like"/>
</dbReference>
<evidence type="ECO:0000313" key="3">
    <source>
        <dbReference type="Proteomes" id="UP000823046"/>
    </source>
</evidence>
<dbReference type="EMBL" id="JADAQX010000027">
    <property type="protein sequence ID" value="KAF8822736.1"/>
    <property type="molecule type" value="Genomic_DNA"/>
</dbReference>
<name>A0ABQ7JFD2_9APIC</name>
<dbReference type="Gene3D" id="3.90.70.80">
    <property type="match status" value="1"/>
</dbReference>
<keyword evidence="2" id="KW-0645">Protease</keyword>
<dbReference type="PANTHER" id="PTHR12419">
    <property type="entry name" value="OTU DOMAIN CONTAINING PROTEIN"/>
    <property type="match status" value="1"/>
</dbReference>
<keyword evidence="3" id="KW-1185">Reference proteome</keyword>
<dbReference type="PROSITE" id="PS50802">
    <property type="entry name" value="OTU"/>
    <property type="match status" value="1"/>
</dbReference>
<dbReference type="Proteomes" id="UP000823046">
    <property type="component" value="Unassembled WGS sequence"/>
</dbReference>
<comment type="caution">
    <text evidence="2">The sequence shown here is derived from an EMBL/GenBank/DDBJ whole genome shotgun (WGS) entry which is preliminary data.</text>
</comment>
<dbReference type="Pfam" id="PF02338">
    <property type="entry name" value="OTU"/>
    <property type="match status" value="1"/>
</dbReference>
<dbReference type="InterPro" id="IPR038765">
    <property type="entry name" value="Papain-like_cys_pep_sf"/>
</dbReference>
<proteinExistence type="predicted"/>
<evidence type="ECO:0000259" key="1">
    <source>
        <dbReference type="PROSITE" id="PS50802"/>
    </source>
</evidence>